<dbReference type="AlphaFoldDB" id="A0A7W4JQY1"/>
<dbReference type="Proteomes" id="UP000555756">
    <property type="component" value="Unassembled WGS sequence"/>
</dbReference>
<dbReference type="RefSeq" id="WP_183118418.1">
    <property type="nucleotide sequence ID" value="NZ_JABEQF010000003.1"/>
</dbReference>
<proteinExistence type="predicted"/>
<sequence>MADLKSVTALEALISDAAGKSESAAVKADIAIAGTAASLLASTLVPRLDPALDIDGVDAALAKVFSGLSDLKAAIAPPVPAVPAESAPTV</sequence>
<protein>
    <submittedName>
        <fullName evidence="1">Uncharacterized protein</fullName>
    </submittedName>
</protein>
<reference evidence="1 2" key="1">
    <citation type="submission" date="2020-04" db="EMBL/GenBank/DDBJ databases">
        <title>Description of novel Gluconacetobacter.</title>
        <authorList>
            <person name="Sombolestani A."/>
        </authorList>
    </citation>
    <scope>NUCLEOTIDE SEQUENCE [LARGE SCALE GENOMIC DNA]</scope>
    <source>
        <strain evidence="1 2">LMG 21311</strain>
    </source>
</reference>
<keyword evidence="2" id="KW-1185">Reference proteome</keyword>
<accession>A0A7W4JQY1</accession>
<gene>
    <name evidence="1" type="ORF">HLH34_04520</name>
</gene>
<evidence type="ECO:0000313" key="1">
    <source>
        <dbReference type="EMBL" id="MBB2189228.1"/>
    </source>
</evidence>
<dbReference type="EMBL" id="JABEQF010000003">
    <property type="protein sequence ID" value="MBB2189228.1"/>
    <property type="molecule type" value="Genomic_DNA"/>
</dbReference>
<comment type="caution">
    <text evidence="1">The sequence shown here is derived from an EMBL/GenBank/DDBJ whole genome shotgun (WGS) entry which is preliminary data.</text>
</comment>
<name>A0A7W4JQY1_9PROT</name>
<evidence type="ECO:0000313" key="2">
    <source>
        <dbReference type="Proteomes" id="UP000555756"/>
    </source>
</evidence>
<organism evidence="1 2">
    <name type="scientific">Gluconacetobacter azotocaptans</name>
    <dbReference type="NCBI Taxonomy" id="142834"/>
    <lineage>
        <taxon>Bacteria</taxon>
        <taxon>Pseudomonadati</taxon>
        <taxon>Pseudomonadota</taxon>
        <taxon>Alphaproteobacteria</taxon>
        <taxon>Acetobacterales</taxon>
        <taxon>Acetobacteraceae</taxon>
        <taxon>Gluconacetobacter</taxon>
    </lineage>
</organism>